<dbReference type="PANTHER" id="PTHR20883">
    <property type="entry name" value="PHYTANOYL-COA DIOXYGENASE DOMAIN CONTAINING 1"/>
    <property type="match status" value="1"/>
</dbReference>
<evidence type="ECO:0000313" key="2">
    <source>
        <dbReference type="EMBL" id="SME98148.1"/>
    </source>
</evidence>
<proteinExistence type="predicted"/>
<dbReference type="SUPFAM" id="SSF51197">
    <property type="entry name" value="Clavaminate synthase-like"/>
    <property type="match status" value="1"/>
</dbReference>
<dbReference type="AlphaFoldDB" id="A0A1Y6B8C6"/>
<sequence>MLSAQQIEFYREQGYLVLERVLSPAEVEAARTALAELTDRARGLSESNDDLDLEDSHRPDRPRVRRVKQPHRQSAVFDRLVRHEAILGPVRDLLGPSLRLQGSKLNLKAAGFGAAVEWHQDWAFYPHTNDDVLAIGVMLDDVDLENGPLLVVPGSHRGPVFDHHSDGVFCGAIAPDAPGLGLSQAVPLTAPAGSISLHHARTVHGSDLNRSGRDRRLLLFEVMAADAWPLMGAAPAFADLADFDARLLCGSPTLQPRLAEVPVRIPLPKPEQAGSIYQTQKKAGQRAFAVFQEAEEVA</sequence>
<keyword evidence="3" id="KW-1185">Reference proteome</keyword>
<dbReference type="Proteomes" id="UP000192917">
    <property type="component" value="Unassembled WGS sequence"/>
</dbReference>
<reference evidence="2 3" key="1">
    <citation type="submission" date="2017-04" db="EMBL/GenBank/DDBJ databases">
        <authorList>
            <person name="Afonso C.L."/>
            <person name="Miller P.J."/>
            <person name="Scott M.A."/>
            <person name="Spackman E."/>
            <person name="Goraichik I."/>
            <person name="Dimitrov K.M."/>
            <person name="Suarez D.L."/>
            <person name="Swayne D.E."/>
        </authorList>
    </citation>
    <scope>NUCLEOTIDE SEQUENCE [LARGE SCALE GENOMIC DNA]</scope>
    <source>
        <strain evidence="2 3">USBA 355</strain>
    </source>
</reference>
<dbReference type="PANTHER" id="PTHR20883:SF46">
    <property type="entry name" value="PHYTANOYL-COA HYDROXYLASE"/>
    <property type="match status" value="1"/>
</dbReference>
<accession>A0A1Y6B8C6</accession>
<keyword evidence="2" id="KW-0560">Oxidoreductase</keyword>
<dbReference type="Pfam" id="PF05721">
    <property type="entry name" value="PhyH"/>
    <property type="match status" value="1"/>
</dbReference>
<evidence type="ECO:0000256" key="1">
    <source>
        <dbReference type="SAM" id="MobiDB-lite"/>
    </source>
</evidence>
<dbReference type="EMBL" id="FWZX01000002">
    <property type="protein sequence ID" value="SME98148.1"/>
    <property type="molecule type" value="Genomic_DNA"/>
</dbReference>
<dbReference type="GO" id="GO:0005506">
    <property type="term" value="F:iron ion binding"/>
    <property type="evidence" value="ECO:0007669"/>
    <property type="project" value="UniProtKB-ARBA"/>
</dbReference>
<organism evidence="2 3">
    <name type="scientific">Tistlia consotensis USBA 355</name>
    <dbReference type="NCBI Taxonomy" id="560819"/>
    <lineage>
        <taxon>Bacteria</taxon>
        <taxon>Pseudomonadati</taxon>
        <taxon>Pseudomonadota</taxon>
        <taxon>Alphaproteobacteria</taxon>
        <taxon>Rhodospirillales</taxon>
        <taxon>Rhodovibrionaceae</taxon>
        <taxon>Tistlia</taxon>
    </lineage>
</organism>
<dbReference type="RefSeq" id="WP_085121223.1">
    <property type="nucleotide sequence ID" value="NZ_FWZX01000002.1"/>
</dbReference>
<dbReference type="InterPro" id="IPR008775">
    <property type="entry name" value="Phytyl_CoA_dOase-like"/>
</dbReference>
<evidence type="ECO:0000313" key="3">
    <source>
        <dbReference type="Proteomes" id="UP000192917"/>
    </source>
</evidence>
<name>A0A1Y6B8C6_9PROT</name>
<dbReference type="Gene3D" id="2.60.120.620">
    <property type="entry name" value="q2cbj1_9rhob like domain"/>
    <property type="match status" value="1"/>
</dbReference>
<keyword evidence="2" id="KW-0223">Dioxygenase</keyword>
<dbReference type="GO" id="GO:0016706">
    <property type="term" value="F:2-oxoglutarate-dependent dioxygenase activity"/>
    <property type="evidence" value="ECO:0007669"/>
    <property type="project" value="UniProtKB-ARBA"/>
</dbReference>
<dbReference type="STRING" id="560819.SAMN05428998_102148"/>
<gene>
    <name evidence="2" type="ORF">SAMN05428998_102148</name>
</gene>
<feature type="region of interest" description="Disordered" evidence="1">
    <location>
        <begin position="46"/>
        <end position="71"/>
    </location>
</feature>
<protein>
    <submittedName>
        <fullName evidence="2">Ectoine hydroxylase-related dioxygenase, phytanoyl-CoA dioxygenase (PhyH) family</fullName>
    </submittedName>
</protein>